<evidence type="ECO:0000313" key="2">
    <source>
        <dbReference type="Proteomes" id="UP001057402"/>
    </source>
</evidence>
<gene>
    <name evidence="1" type="ORF">MLD38_014898</name>
</gene>
<keyword evidence="2" id="KW-1185">Reference proteome</keyword>
<proteinExistence type="predicted"/>
<dbReference type="EMBL" id="CM042883">
    <property type="protein sequence ID" value="KAI4377233.1"/>
    <property type="molecule type" value="Genomic_DNA"/>
</dbReference>
<evidence type="ECO:0000313" key="1">
    <source>
        <dbReference type="EMBL" id="KAI4377233.1"/>
    </source>
</evidence>
<accession>A0ACB9RE79</accession>
<reference evidence="2" key="1">
    <citation type="journal article" date="2023" name="Front. Plant Sci.">
        <title>Chromosomal-level genome assembly of Melastoma candidum provides insights into trichome evolution.</title>
        <authorList>
            <person name="Zhong Y."/>
            <person name="Wu W."/>
            <person name="Sun C."/>
            <person name="Zou P."/>
            <person name="Liu Y."/>
            <person name="Dai S."/>
            <person name="Zhou R."/>
        </authorList>
    </citation>
    <scope>NUCLEOTIDE SEQUENCE [LARGE SCALE GENOMIC DNA]</scope>
</reference>
<protein>
    <submittedName>
        <fullName evidence="1">Uncharacterized protein</fullName>
    </submittedName>
</protein>
<dbReference type="Proteomes" id="UP001057402">
    <property type="component" value="Chromosome 4"/>
</dbReference>
<organism evidence="1 2">
    <name type="scientific">Melastoma candidum</name>
    <dbReference type="NCBI Taxonomy" id="119954"/>
    <lineage>
        <taxon>Eukaryota</taxon>
        <taxon>Viridiplantae</taxon>
        <taxon>Streptophyta</taxon>
        <taxon>Embryophyta</taxon>
        <taxon>Tracheophyta</taxon>
        <taxon>Spermatophyta</taxon>
        <taxon>Magnoliopsida</taxon>
        <taxon>eudicotyledons</taxon>
        <taxon>Gunneridae</taxon>
        <taxon>Pentapetalae</taxon>
        <taxon>rosids</taxon>
        <taxon>malvids</taxon>
        <taxon>Myrtales</taxon>
        <taxon>Melastomataceae</taxon>
        <taxon>Melastomatoideae</taxon>
        <taxon>Melastomateae</taxon>
        <taxon>Melastoma</taxon>
    </lineage>
</organism>
<name>A0ACB9RE79_9MYRT</name>
<comment type="caution">
    <text evidence="1">The sequence shown here is derived from an EMBL/GenBank/DDBJ whole genome shotgun (WGS) entry which is preliminary data.</text>
</comment>
<sequence>MFGIKQYVPGERVADGGETTVDGIPLPNSGGGVRFTPPVVVDSWSLIMWSGTFLGYRQEGSGGTIYCCEEWGFSCDANFGILVLLMAWLCIYAEHPWRSKGMLFHQDRLHRGSVKEDLLTKDYTHL</sequence>